<dbReference type="AlphaFoldDB" id="A0A4S4KZ84"/>
<keyword evidence="4 5" id="KW-0694">RNA-binding</keyword>
<evidence type="ECO:0000256" key="1">
    <source>
        <dbReference type="ARBA" id="ARBA00007265"/>
    </source>
</evidence>
<dbReference type="Gene3D" id="1.10.3090.10">
    <property type="entry name" value="cca-adding enzyme, domain 2"/>
    <property type="match status" value="1"/>
</dbReference>
<dbReference type="SUPFAM" id="SSF81301">
    <property type="entry name" value="Nucleotidyltransferase"/>
    <property type="match status" value="1"/>
</dbReference>
<evidence type="ECO:0000256" key="4">
    <source>
        <dbReference type="ARBA" id="ARBA00022884"/>
    </source>
</evidence>
<gene>
    <name evidence="9" type="ORF">EW145_g5734</name>
</gene>
<organism evidence="9 10">
    <name type="scientific">Phellinidium pouzarii</name>
    <dbReference type="NCBI Taxonomy" id="167371"/>
    <lineage>
        <taxon>Eukaryota</taxon>
        <taxon>Fungi</taxon>
        <taxon>Dikarya</taxon>
        <taxon>Basidiomycota</taxon>
        <taxon>Agaricomycotina</taxon>
        <taxon>Agaricomycetes</taxon>
        <taxon>Hymenochaetales</taxon>
        <taxon>Hymenochaetaceae</taxon>
        <taxon>Phellinidium</taxon>
    </lineage>
</organism>
<dbReference type="CDD" id="cd05398">
    <property type="entry name" value="NT_ClassII-CCAase"/>
    <property type="match status" value="1"/>
</dbReference>
<evidence type="ECO:0000256" key="5">
    <source>
        <dbReference type="RuleBase" id="RU003953"/>
    </source>
</evidence>
<dbReference type="OrthoDB" id="445712at2759"/>
<comment type="similarity">
    <text evidence="1 5">Belongs to the tRNA nucleotidyltransferase/poly(A) polymerase family.</text>
</comment>
<dbReference type="InterPro" id="IPR002646">
    <property type="entry name" value="PolA_pol_head_dom"/>
</dbReference>
<sequence length="556" mass="61684">MTRNISLNSLFNATPIPIPATFRVSLTPKEDQLCTLLDECKQQLEKNGQNVECRIAGGWVRDKLLGSQSNDIDIALANIMGVPFAEHFVAHASEKGYPKMSVATIGRNPEQSKHLETAHINFLEVGLDFVNLRSESYAEGSRIPNEIKLGTPLEDALRRDITMNALFYNVHTRTVEDFTGKARKNGLDDLRSGVLRTPLAPYETFKDDPLRVIRCIRFASRYGFQLIEEIEESMQNAEIQAAIMSKISKERIGDELDKMMKGRDPLYAIRLITSHNLQPSIFAVPSSISSTFSSPPTSPSTALGTATLTHALLTQSLPDTLQLPAPHPLLLSQLPLDPTLRQRLFLAATLTPYTHITYTLPKKKNDFNHYVDGIPALFTAADILRGVDASQFEGPGERGRIGLLLRTKSVHNMNSGSHWSSSLLFSLVQELAVLWKADKDEFDIKQAATVIHRYNRFLERVEELNLPNSINDKPLLNGKEVVSLLGATTPGAWTGAMLSSVSAWALDHPEGTKDECAAWLKEEHAAGRIIIDARPQNAAKPPPKKKAKVTQKMEDQ</sequence>
<evidence type="ECO:0000256" key="6">
    <source>
        <dbReference type="SAM" id="MobiDB-lite"/>
    </source>
</evidence>
<dbReference type="Proteomes" id="UP000308199">
    <property type="component" value="Unassembled WGS sequence"/>
</dbReference>
<dbReference type="InterPro" id="IPR043519">
    <property type="entry name" value="NT_sf"/>
</dbReference>
<dbReference type="GO" id="GO:0052929">
    <property type="term" value="F:ATP:3'-cytidine-cytidine-tRNA adenylyltransferase activity"/>
    <property type="evidence" value="ECO:0007669"/>
    <property type="project" value="TreeGrafter"/>
</dbReference>
<dbReference type="InterPro" id="IPR032828">
    <property type="entry name" value="PolyA_RNA-bd"/>
</dbReference>
<dbReference type="GO" id="GO:0003723">
    <property type="term" value="F:RNA binding"/>
    <property type="evidence" value="ECO:0007669"/>
    <property type="project" value="UniProtKB-KW"/>
</dbReference>
<keyword evidence="10" id="KW-1185">Reference proteome</keyword>
<feature type="region of interest" description="Disordered" evidence="6">
    <location>
        <begin position="533"/>
        <end position="556"/>
    </location>
</feature>
<dbReference type="GO" id="GO:0000166">
    <property type="term" value="F:nucleotide binding"/>
    <property type="evidence" value="ECO:0007669"/>
    <property type="project" value="UniProtKB-KW"/>
</dbReference>
<protein>
    <recommendedName>
        <fullName evidence="11">Poly A polymerase head domain-containing protein</fullName>
    </recommendedName>
</protein>
<accession>A0A4S4KZ84</accession>
<evidence type="ECO:0000313" key="9">
    <source>
        <dbReference type="EMBL" id="THH04155.1"/>
    </source>
</evidence>
<evidence type="ECO:0000259" key="8">
    <source>
        <dbReference type="Pfam" id="PF12627"/>
    </source>
</evidence>
<evidence type="ECO:0000256" key="2">
    <source>
        <dbReference type="ARBA" id="ARBA00022679"/>
    </source>
</evidence>
<dbReference type="GO" id="GO:0052927">
    <property type="term" value="F:CC tRNA cytidylyltransferase activity"/>
    <property type="evidence" value="ECO:0007669"/>
    <property type="project" value="TreeGrafter"/>
</dbReference>
<reference evidence="9 10" key="1">
    <citation type="submission" date="2019-02" db="EMBL/GenBank/DDBJ databases">
        <title>Genome sequencing of the rare red list fungi Phellinidium pouzarii.</title>
        <authorList>
            <person name="Buettner E."/>
            <person name="Kellner H."/>
        </authorList>
    </citation>
    <scope>NUCLEOTIDE SEQUENCE [LARGE SCALE GENOMIC DNA]</scope>
    <source>
        <strain evidence="9 10">DSM 108285</strain>
    </source>
</reference>
<keyword evidence="2 5" id="KW-0808">Transferase</keyword>
<name>A0A4S4KZ84_9AGAM</name>
<proteinExistence type="inferred from homology"/>
<comment type="caution">
    <text evidence="9">The sequence shown here is derived from an EMBL/GenBank/DDBJ whole genome shotgun (WGS) entry which is preliminary data.</text>
</comment>
<dbReference type="Gene3D" id="3.30.460.10">
    <property type="entry name" value="Beta Polymerase, domain 2"/>
    <property type="match status" value="1"/>
</dbReference>
<dbReference type="EMBL" id="SGPK01000370">
    <property type="protein sequence ID" value="THH04155.1"/>
    <property type="molecule type" value="Genomic_DNA"/>
</dbReference>
<evidence type="ECO:0000259" key="7">
    <source>
        <dbReference type="Pfam" id="PF01743"/>
    </source>
</evidence>
<dbReference type="GO" id="GO:0001680">
    <property type="term" value="P:tRNA 3'-terminal CCA addition"/>
    <property type="evidence" value="ECO:0007669"/>
    <property type="project" value="UniProtKB-ARBA"/>
</dbReference>
<evidence type="ECO:0000313" key="10">
    <source>
        <dbReference type="Proteomes" id="UP000308199"/>
    </source>
</evidence>
<feature type="domain" description="tRNA nucleotidyltransferase/poly(A) polymerase RNA and SrmB- binding" evidence="8">
    <location>
        <begin position="224"/>
        <end position="279"/>
    </location>
</feature>
<dbReference type="SUPFAM" id="SSF81891">
    <property type="entry name" value="Poly A polymerase C-terminal region-like"/>
    <property type="match status" value="1"/>
</dbReference>
<dbReference type="Pfam" id="PF01743">
    <property type="entry name" value="PolyA_pol"/>
    <property type="match status" value="1"/>
</dbReference>
<feature type="domain" description="Poly A polymerase head" evidence="7">
    <location>
        <begin position="53"/>
        <end position="196"/>
    </location>
</feature>
<dbReference type="PANTHER" id="PTHR13734:SF5">
    <property type="entry name" value="CCA TRNA NUCLEOTIDYLTRANSFERASE, MITOCHONDRIAL"/>
    <property type="match status" value="1"/>
</dbReference>
<evidence type="ECO:0000256" key="3">
    <source>
        <dbReference type="ARBA" id="ARBA00022741"/>
    </source>
</evidence>
<dbReference type="Pfam" id="PF12627">
    <property type="entry name" value="PolyA_pol_RNAbd"/>
    <property type="match status" value="1"/>
</dbReference>
<keyword evidence="3" id="KW-0547">Nucleotide-binding</keyword>
<evidence type="ECO:0008006" key="11">
    <source>
        <dbReference type="Google" id="ProtNLM"/>
    </source>
</evidence>
<dbReference type="PANTHER" id="PTHR13734">
    <property type="entry name" value="TRNA-NUCLEOTIDYLTRANSFERASE"/>
    <property type="match status" value="1"/>
</dbReference>